<evidence type="ECO:0000259" key="2">
    <source>
        <dbReference type="Pfam" id="PF23343"/>
    </source>
</evidence>
<organism evidence="3">
    <name type="scientific">Siphoviridae sp. ctpbb7</name>
    <dbReference type="NCBI Taxonomy" id="2826465"/>
    <lineage>
        <taxon>Viruses</taxon>
        <taxon>Duplodnaviria</taxon>
        <taxon>Heunggongvirae</taxon>
        <taxon>Uroviricota</taxon>
        <taxon>Caudoviricetes</taxon>
    </lineage>
</organism>
<evidence type="ECO:0000256" key="1">
    <source>
        <dbReference type="SAM" id="MobiDB-lite"/>
    </source>
</evidence>
<accession>A0A8S5N0A6</accession>
<feature type="region of interest" description="Disordered" evidence="1">
    <location>
        <begin position="181"/>
        <end position="209"/>
    </location>
</feature>
<evidence type="ECO:0000313" key="3">
    <source>
        <dbReference type="EMBL" id="DAD88101.1"/>
    </source>
</evidence>
<dbReference type="Pfam" id="PF23343">
    <property type="entry name" value="REP_ORF2-G2P"/>
    <property type="match status" value="1"/>
</dbReference>
<feature type="compositionally biased region" description="Polar residues" evidence="1">
    <location>
        <begin position="198"/>
        <end position="207"/>
    </location>
</feature>
<sequence length="257" mass="30605">MTKEGDYIVKRKTYLFRKRRIIEVEEFHDGRYGHPGGKRKPRGKPTPEQAAIINHQNKVKRCRHKLLEYFSPGDTFITLTYEKRNRPPTMKEAIAHFGKFIRKVKAEYRKRGHELRWIRNIEQGTKGAWHTHLVVNEIGDTASIIKRVWEKGGIYAEQIRLSDKIYDEDFSKLAEYMTKDENTTEEKVDGTMSKPRIRQSSYSTSRNMPLPEPKVDKLLHWKREPKPKKGYEIVRIYEGINPVTSYSYRRYTMRRRC</sequence>
<protein>
    <recommendedName>
        <fullName evidence="2">Replication-associated protein ORF2/G2P domain-containing protein</fullName>
    </recommendedName>
</protein>
<reference evidence="3" key="1">
    <citation type="journal article" date="2021" name="Proc. Natl. Acad. Sci. U.S.A.">
        <title>A Catalog of Tens of Thousands of Viruses from Human Metagenomes Reveals Hidden Associations with Chronic Diseases.</title>
        <authorList>
            <person name="Tisza M.J."/>
            <person name="Buck C.B."/>
        </authorList>
    </citation>
    <scope>NUCLEOTIDE SEQUENCE</scope>
    <source>
        <strain evidence="3">Ctpbb7</strain>
    </source>
</reference>
<name>A0A8S5N0A6_9CAUD</name>
<proteinExistence type="predicted"/>
<dbReference type="EMBL" id="BK015035">
    <property type="protein sequence ID" value="DAD88101.1"/>
    <property type="molecule type" value="Genomic_DNA"/>
</dbReference>
<dbReference type="InterPro" id="IPR056906">
    <property type="entry name" value="ORF2/G2P_dom"/>
</dbReference>
<feature type="domain" description="Replication-associated protein ORF2/G2P" evidence="2">
    <location>
        <begin position="75"/>
        <end position="180"/>
    </location>
</feature>